<dbReference type="EMBL" id="CP001034">
    <property type="protein sequence ID" value="ACB83903.1"/>
    <property type="molecule type" value="Genomic_DNA"/>
</dbReference>
<dbReference type="InParanoid" id="B2A4Y1"/>
<dbReference type="AlphaFoldDB" id="B2A4Y1"/>
<dbReference type="KEGG" id="nth:Nther_0305"/>
<evidence type="ECO:0000313" key="5">
    <source>
        <dbReference type="Proteomes" id="UP000001683"/>
    </source>
</evidence>
<dbReference type="RefSeq" id="WP_012446791.1">
    <property type="nucleotide sequence ID" value="NC_010718.1"/>
</dbReference>
<sequence length="147" mass="16029">MRAKDIMSTDIVTVSPESTVEEAAKLMADREISGIPVINSQNDLVGIITEGDLLGKHKRISPPGYIEFLGGIVFTESQDEFFEQLRKYVATQVKDLMSDQVVTVGPEAGIEEIATTMDQKNVKRLPVVGEGKLLGIVSRADLLKALL</sequence>
<evidence type="ECO:0000313" key="4">
    <source>
        <dbReference type="EMBL" id="ACB83903.1"/>
    </source>
</evidence>
<dbReference type="Proteomes" id="UP000001683">
    <property type="component" value="Chromosome"/>
</dbReference>
<dbReference type="OrthoDB" id="9790355at2"/>
<reference evidence="4 5" key="1">
    <citation type="submission" date="2008-04" db="EMBL/GenBank/DDBJ databases">
        <title>Complete sequence of chromosome of Natranaerobius thermophilus JW/NM-WN-LF.</title>
        <authorList>
            <consortium name="US DOE Joint Genome Institute"/>
            <person name="Copeland A."/>
            <person name="Lucas S."/>
            <person name="Lapidus A."/>
            <person name="Glavina del Rio T."/>
            <person name="Dalin E."/>
            <person name="Tice H."/>
            <person name="Bruce D."/>
            <person name="Goodwin L."/>
            <person name="Pitluck S."/>
            <person name="Chertkov O."/>
            <person name="Brettin T."/>
            <person name="Detter J.C."/>
            <person name="Han C."/>
            <person name="Kuske C.R."/>
            <person name="Schmutz J."/>
            <person name="Larimer F."/>
            <person name="Land M."/>
            <person name="Hauser L."/>
            <person name="Kyrpides N."/>
            <person name="Lykidis A."/>
            <person name="Mesbah N.M."/>
            <person name="Wiegel J."/>
        </authorList>
    </citation>
    <scope>NUCLEOTIDE SEQUENCE [LARGE SCALE GENOMIC DNA]</scope>
    <source>
        <strain evidence="5">ATCC BAA-1301 / DSM 18059 / JW/NM-WN-LF</strain>
    </source>
</reference>
<reference evidence="4 5" key="2">
    <citation type="journal article" date="2011" name="J. Bacteriol.">
        <title>Complete genome sequence of the anaerobic, halophilic alkalithermophile Natranaerobius thermophilus JW/NM-WN-LF.</title>
        <authorList>
            <person name="Zhao B."/>
            <person name="Mesbah N.M."/>
            <person name="Dalin E."/>
            <person name="Goodwin L."/>
            <person name="Nolan M."/>
            <person name="Pitluck S."/>
            <person name="Chertkov O."/>
            <person name="Brettin T.S."/>
            <person name="Han J."/>
            <person name="Larimer F.W."/>
            <person name="Land M.L."/>
            <person name="Hauser L."/>
            <person name="Kyrpides N."/>
            <person name="Wiegel J."/>
        </authorList>
    </citation>
    <scope>NUCLEOTIDE SEQUENCE [LARGE SCALE GENOMIC DNA]</scope>
    <source>
        <strain evidence="5">ATCC BAA-1301 / DSM 18059 / JW/NM-WN-LF</strain>
    </source>
</reference>
<dbReference type="Gene3D" id="3.10.580.10">
    <property type="entry name" value="CBS-domain"/>
    <property type="match status" value="1"/>
</dbReference>
<organism evidence="4 5">
    <name type="scientific">Natranaerobius thermophilus (strain ATCC BAA-1301 / DSM 18059 / JW/NM-WN-LF)</name>
    <dbReference type="NCBI Taxonomy" id="457570"/>
    <lineage>
        <taxon>Bacteria</taxon>
        <taxon>Bacillati</taxon>
        <taxon>Bacillota</taxon>
        <taxon>Clostridia</taxon>
        <taxon>Natranaerobiales</taxon>
        <taxon>Natranaerobiaceae</taxon>
        <taxon>Natranaerobius</taxon>
    </lineage>
</organism>
<dbReference type="PROSITE" id="PS51371">
    <property type="entry name" value="CBS"/>
    <property type="match status" value="2"/>
</dbReference>
<dbReference type="InterPro" id="IPR046342">
    <property type="entry name" value="CBS_dom_sf"/>
</dbReference>
<dbReference type="HOGENOM" id="CLU_040681_9_0_9"/>
<dbReference type="STRING" id="457570.Nther_0305"/>
<dbReference type="CDD" id="cd04586">
    <property type="entry name" value="CBS_pair_BON_assoc"/>
    <property type="match status" value="1"/>
</dbReference>
<keyword evidence="1 2" id="KW-0129">CBS domain</keyword>
<feature type="domain" description="CBS" evidence="3">
    <location>
        <begin position="97"/>
        <end position="147"/>
    </location>
</feature>
<proteinExistence type="predicted"/>
<accession>B2A4Y1</accession>
<dbReference type="SMART" id="SM00116">
    <property type="entry name" value="CBS"/>
    <property type="match status" value="2"/>
</dbReference>
<name>B2A4Y1_NATTJ</name>
<dbReference type="SUPFAM" id="SSF54631">
    <property type="entry name" value="CBS-domain pair"/>
    <property type="match status" value="1"/>
</dbReference>
<dbReference type="InterPro" id="IPR000644">
    <property type="entry name" value="CBS_dom"/>
</dbReference>
<gene>
    <name evidence="4" type="ordered locus">Nther_0305</name>
</gene>
<protein>
    <submittedName>
        <fullName evidence="4">CBS domain containing membrane protein</fullName>
    </submittedName>
</protein>
<evidence type="ECO:0000256" key="2">
    <source>
        <dbReference type="PROSITE-ProRule" id="PRU00703"/>
    </source>
</evidence>
<evidence type="ECO:0000259" key="3">
    <source>
        <dbReference type="PROSITE" id="PS51371"/>
    </source>
</evidence>
<dbReference type="PANTHER" id="PTHR43080">
    <property type="entry name" value="CBS DOMAIN-CONTAINING PROTEIN CBSX3, MITOCHONDRIAL"/>
    <property type="match status" value="1"/>
</dbReference>
<evidence type="ECO:0000256" key="1">
    <source>
        <dbReference type="ARBA" id="ARBA00023122"/>
    </source>
</evidence>
<feature type="domain" description="CBS" evidence="3">
    <location>
        <begin position="7"/>
        <end position="63"/>
    </location>
</feature>
<dbReference type="eggNOG" id="COG3448">
    <property type="taxonomic scope" value="Bacteria"/>
</dbReference>
<keyword evidence="5" id="KW-1185">Reference proteome</keyword>
<dbReference type="InterPro" id="IPR051257">
    <property type="entry name" value="Diverse_CBS-Domain"/>
</dbReference>
<dbReference type="PANTHER" id="PTHR43080:SF2">
    <property type="entry name" value="CBS DOMAIN-CONTAINING PROTEIN"/>
    <property type="match status" value="1"/>
</dbReference>
<dbReference type="Pfam" id="PF00571">
    <property type="entry name" value="CBS"/>
    <property type="match status" value="2"/>
</dbReference>